<gene>
    <name evidence="1" type="ORF">IV53_GL000884</name>
</gene>
<name>A0A0R2KHU2_9LACO</name>
<reference evidence="1 2" key="1">
    <citation type="journal article" date="2015" name="Genome Announc.">
        <title>Expanding the biotechnology potential of lactobacilli through comparative genomics of 213 strains and associated genera.</title>
        <authorList>
            <person name="Sun Z."/>
            <person name="Harris H.M."/>
            <person name="McCann A."/>
            <person name="Guo C."/>
            <person name="Argimon S."/>
            <person name="Zhang W."/>
            <person name="Yang X."/>
            <person name="Jeffery I.B."/>
            <person name="Cooney J.C."/>
            <person name="Kagawa T.F."/>
            <person name="Liu W."/>
            <person name="Song Y."/>
            <person name="Salvetti E."/>
            <person name="Wrobel A."/>
            <person name="Rasinkangas P."/>
            <person name="Parkhill J."/>
            <person name="Rea M.C."/>
            <person name="O'Sullivan O."/>
            <person name="Ritari J."/>
            <person name="Douillard F.P."/>
            <person name="Paul Ross R."/>
            <person name="Yang R."/>
            <person name="Briner A.E."/>
            <person name="Felis G.E."/>
            <person name="de Vos W.M."/>
            <person name="Barrangou R."/>
            <person name="Klaenhammer T.R."/>
            <person name="Caufield P.W."/>
            <person name="Cui Y."/>
            <person name="Zhang H."/>
            <person name="O'Toole P.W."/>
        </authorList>
    </citation>
    <scope>NUCLEOTIDE SEQUENCE [LARGE SCALE GENOMIC DNA]</scope>
    <source>
        <strain evidence="1 2">DSM 22408</strain>
    </source>
</reference>
<dbReference type="RefSeq" id="WP_027107318.1">
    <property type="nucleotide sequence ID" value="NZ_JQBZ01000025.1"/>
</dbReference>
<dbReference type="AlphaFoldDB" id="A0A0R2KHU2"/>
<keyword evidence="2" id="KW-1185">Reference proteome</keyword>
<protein>
    <recommendedName>
        <fullName evidence="3">TPR repeat-containing protein</fullName>
    </recommendedName>
</protein>
<dbReference type="eggNOG" id="COG0457">
    <property type="taxonomic scope" value="Bacteria"/>
</dbReference>
<dbReference type="STRING" id="1122146.IV53_GL000884"/>
<proteinExistence type="predicted"/>
<evidence type="ECO:0000313" key="2">
    <source>
        <dbReference type="Proteomes" id="UP000051500"/>
    </source>
</evidence>
<comment type="caution">
    <text evidence="1">The sequence shown here is derived from an EMBL/GenBank/DDBJ whole genome shotgun (WGS) entry which is preliminary data.</text>
</comment>
<dbReference type="EMBL" id="JQBZ01000025">
    <property type="protein sequence ID" value="KRN88914.1"/>
    <property type="molecule type" value="Genomic_DNA"/>
</dbReference>
<dbReference type="PATRIC" id="fig|1122146.4.peg.918"/>
<organism evidence="1 2">
    <name type="scientific">Ligilactobacillus ceti DSM 22408</name>
    <dbReference type="NCBI Taxonomy" id="1122146"/>
    <lineage>
        <taxon>Bacteria</taxon>
        <taxon>Bacillati</taxon>
        <taxon>Bacillota</taxon>
        <taxon>Bacilli</taxon>
        <taxon>Lactobacillales</taxon>
        <taxon>Lactobacillaceae</taxon>
        <taxon>Ligilactobacillus</taxon>
    </lineage>
</organism>
<accession>A0A0R2KHU2</accession>
<evidence type="ECO:0008006" key="3">
    <source>
        <dbReference type="Google" id="ProtNLM"/>
    </source>
</evidence>
<sequence>MEKEISLKNAKIAFEQADYLKAKAQLEVLYGENQTFTVNYLLFQVLVQLNELTSAMQIANDYLKEYIADNNKLQAYFEVVVAAGQQIFAWQLLQNLKQYMNDGEIAFFKQILEKADMKYQTEHQREVNELKRQYRYLGVNELVVQRQLVKAAQALDYATYTTITSQLLKDDNINAFIRVNLLDELRKLDYAREVEFVDAFLNCHLLVPSELAELEKMASYQVMQNSLLADTNLTDNQKMLFWKDLTLKMILLYPTNEQFLSSESNWYEILLNDKTCEMSSKETKMRDILEAEVQKWQV</sequence>
<dbReference type="OrthoDB" id="2282388at2"/>
<evidence type="ECO:0000313" key="1">
    <source>
        <dbReference type="EMBL" id="KRN88914.1"/>
    </source>
</evidence>
<dbReference type="Proteomes" id="UP000051500">
    <property type="component" value="Unassembled WGS sequence"/>
</dbReference>